<gene>
    <name evidence="3" type="ORF">SAMN04489832_3078</name>
</gene>
<protein>
    <submittedName>
        <fullName evidence="3">Predicted outer membrane protein</fullName>
    </submittedName>
</protein>
<dbReference type="Proteomes" id="UP000185124">
    <property type="component" value="Unassembled WGS sequence"/>
</dbReference>
<sequence length="261" mass="26744">MARPVDPARRAIAGITPVSRVSVRSNVSRGGSMLGIKRLGLLAALVLVGVAPAAAAQAAAQPSTQDTQYLQAVHQVNLFEITAGDLAQQKGQNQGVKDLGAMLKTDHTQLDQTVQQTASQLGVELPNEPSADEQAVIDQLNNASGAEFDRLWVTSELDGHVQAIQATQTEISQGSEQSVVQLAQTALPILQTHYDELVQLANQLGIPVPQTTASGTPSPGGTGTESPAPGGTGTESPAPGGTTESPPPGGGTTETPAPNES</sequence>
<dbReference type="InterPro" id="IPR025419">
    <property type="entry name" value="DUF4142"/>
</dbReference>
<dbReference type="PANTHER" id="PTHR38593">
    <property type="entry name" value="BLR2558 PROTEIN"/>
    <property type="match status" value="1"/>
</dbReference>
<organism evidence="3 4">
    <name type="scientific">Micromonospora cremea</name>
    <dbReference type="NCBI Taxonomy" id="709881"/>
    <lineage>
        <taxon>Bacteria</taxon>
        <taxon>Bacillati</taxon>
        <taxon>Actinomycetota</taxon>
        <taxon>Actinomycetes</taxon>
        <taxon>Micromonosporales</taxon>
        <taxon>Micromonosporaceae</taxon>
        <taxon>Micromonospora</taxon>
    </lineage>
</organism>
<dbReference type="Pfam" id="PF13628">
    <property type="entry name" value="DUF4142"/>
    <property type="match status" value="1"/>
</dbReference>
<proteinExistence type="predicted"/>
<reference evidence="4" key="1">
    <citation type="submission" date="2016-12" db="EMBL/GenBank/DDBJ databases">
        <authorList>
            <person name="Varghese N."/>
            <person name="Submissions S."/>
        </authorList>
    </citation>
    <scope>NUCLEOTIDE SEQUENCE [LARGE SCALE GENOMIC DNA]</scope>
    <source>
        <strain evidence="4">DSM 45599</strain>
    </source>
</reference>
<dbReference type="PANTHER" id="PTHR38593:SF1">
    <property type="entry name" value="BLR2558 PROTEIN"/>
    <property type="match status" value="1"/>
</dbReference>
<dbReference type="Gene3D" id="1.20.1260.10">
    <property type="match status" value="1"/>
</dbReference>
<dbReference type="InterPro" id="IPR012347">
    <property type="entry name" value="Ferritin-like"/>
</dbReference>
<keyword evidence="4" id="KW-1185">Reference proteome</keyword>
<evidence type="ECO:0000313" key="4">
    <source>
        <dbReference type="Proteomes" id="UP000185124"/>
    </source>
</evidence>
<dbReference type="AlphaFoldDB" id="A0A1N5YNM3"/>
<accession>A0A1N5YNM3</accession>
<evidence type="ECO:0000256" key="1">
    <source>
        <dbReference type="SAM" id="MobiDB-lite"/>
    </source>
</evidence>
<name>A0A1N5YNM3_9ACTN</name>
<feature type="compositionally biased region" description="Low complexity" evidence="1">
    <location>
        <begin position="224"/>
        <end position="244"/>
    </location>
</feature>
<evidence type="ECO:0000313" key="3">
    <source>
        <dbReference type="EMBL" id="SIN10965.1"/>
    </source>
</evidence>
<dbReference type="STRING" id="709881.SAMN04489832_3078"/>
<feature type="region of interest" description="Disordered" evidence="1">
    <location>
        <begin position="208"/>
        <end position="261"/>
    </location>
</feature>
<evidence type="ECO:0000259" key="2">
    <source>
        <dbReference type="Pfam" id="PF13628"/>
    </source>
</evidence>
<dbReference type="EMBL" id="FSQT01000002">
    <property type="protein sequence ID" value="SIN10965.1"/>
    <property type="molecule type" value="Genomic_DNA"/>
</dbReference>
<feature type="domain" description="DUF4142" evidence="2">
    <location>
        <begin position="65"/>
        <end position="200"/>
    </location>
</feature>